<reference evidence="2 3" key="2">
    <citation type="journal article" date="2016" name="Sci. Rep.">
        <title>A novel serine protease, Sep1, from Bacillus firmus DS-1 has nematicidal activity and degrades multiple intestinal-associated nematode proteins.</title>
        <authorList>
            <person name="Geng C."/>
            <person name="Nie X."/>
            <person name="Tang Z."/>
            <person name="Zhang Y."/>
            <person name="Lin J."/>
            <person name="Sun M."/>
            <person name="Peng D."/>
        </authorList>
    </citation>
    <scope>NUCLEOTIDE SEQUENCE [LARGE SCALE GENOMIC DNA]</scope>
    <source>
        <strain evidence="2 3">DS1</strain>
    </source>
</reference>
<comment type="caution">
    <text evidence="2">The sequence shown here is derived from an EMBL/GenBank/DDBJ whole genome shotgun (WGS) entry which is preliminary data.</text>
</comment>
<sequence length="64" mass="7269">MKNNKLAFFVSLIVLVGFPIVFLFISLFTGEWSYLLWSIPPSLLAGLTGLMITLHITKNERKVE</sequence>
<dbReference type="RefSeq" id="WP_035325529.1">
    <property type="nucleotide sequence ID" value="NZ_APVL01000001.1"/>
</dbReference>
<accession>W7KZM1</accession>
<evidence type="ECO:0000313" key="2">
    <source>
        <dbReference type="EMBL" id="EWG12805.1"/>
    </source>
</evidence>
<gene>
    <name evidence="2" type="ORF">PBF_00230</name>
</gene>
<evidence type="ECO:0000313" key="3">
    <source>
        <dbReference type="Proteomes" id="UP000019270"/>
    </source>
</evidence>
<keyword evidence="1" id="KW-0472">Membrane</keyword>
<dbReference type="OrthoDB" id="2897504at2"/>
<dbReference type="Proteomes" id="UP000019270">
    <property type="component" value="Unassembled WGS sequence"/>
</dbReference>
<proteinExistence type="predicted"/>
<feature type="transmembrane region" description="Helical" evidence="1">
    <location>
        <begin position="7"/>
        <end position="28"/>
    </location>
</feature>
<reference evidence="3" key="1">
    <citation type="submission" date="2013-03" db="EMBL/GenBank/DDBJ databases">
        <title>Draft genome sequence of Bacillus firmus DS1.</title>
        <authorList>
            <person name="Peng D."/>
            <person name="Zhu L."/>
            <person name="Sun M."/>
        </authorList>
    </citation>
    <scope>NUCLEOTIDE SEQUENCE [LARGE SCALE GENOMIC DNA]</scope>
    <source>
        <strain evidence="3">DS1</strain>
    </source>
</reference>
<dbReference type="AlphaFoldDB" id="W7KZM1"/>
<protein>
    <submittedName>
        <fullName evidence="2">Uncharacterized protein</fullName>
    </submittedName>
</protein>
<keyword evidence="1" id="KW-0812">Transmembrane</keyword>
<name>W7KZM1_CYTFI</name>
<keyword evidence="1" id="KW-1133">Transmembrane helix</keyword>
<dbReference type="eggNOG" id="ENOG502ZV31">
    <property type="taxonomic scope" value="Bacteria"/>
</dbReference>
<evidence type="ECO:0000256" key="1">
    <source>
        <dbReference type="SAM" id="Phobius"/>
    </source>
</evidence>
<dbReference type="PATRIC" id="fig|1307436.3.peg.51"/>
<dbReference type="EMBL" id="APVL01000001">
    <property type="protein sequence ID" value="EWG12805.1"/>
    <property type="molecule type" value="Genomic_DNA"/>
</dbReference>
<organism evidence="2 3">
    <name type="scientific">Cytobacillus firmus DS1</name>
    <dbReference type="NCBI Taxonomy" id="1307436"/>
    <lineage>
        <taxon>Bacteria</taxon>
        <taxon>Bacillati</taxon>
        <taxon>Bacillota</taxon>
        <taxon>Bacilli</taxon>
        <taxon>Bacillales</taxon>
        <taxon>Bacillaceae</taxon>
        <taxon>Cytobacillus</taxon>
    </lineage>
</organism>
<feature type="transmembrane region" description="Helical" evidence="1">
    <location>
        <begin position="34"/>
        <end position="56"/>
    </location>
</feature>